<dbReference type="EMBL" id="MU863643">
    <property type="protein sequence ID" value="KAK4100114.1"/>
    <property type="molecule type" value="Genomic_DNA"/>
</dbReference>
<sequence>MIAFLPLRREPVIPPRTRTAPAVVSHTTFASTTPNRQERKREGCNFGIFCLLSVSWSWIYPQRAWVKGRTIIHGGMGIGYTGGWGSDALNGLWGLQWLAGVGMIWCCMMFLSHPRDTPDWSCFPAGLYEWDEEDGICMRNS</sequence>
<evidence type="ECO:0000313" key="1">
    <source>
        <dbReference type="EMBL" id="KAK4100114.1"/>
    </source>
</evidence>
<comment type="caution">
    <text evidence="1">The sequence shown here is derived from an EMBL/GenBank/DDBJ whole genome shotgun (WGS) entry which is preliminary data.</text>
</comment>
<name>A0AAN6Q0M3_9PEZI</name>
<dbReference type="Proteomes" id="UP001305647">
    <property type="component" value="Unassembled WGS sequence"/>
</dbReference>
<organism evidence="1 2">
    <name type="scientific">Parathielavia hyrcaniae</name>
    <dbReference type="NCBI Taxonomy" id="113614"/>
    <lineage>
        <taxon>Eukaryota</taxon>
        <taxon>Fungi</taxon>
        <taxon>Dikarya</taxon>
        <taxon>Ascomycota</taxon>
        <taxon>Pezizomycotina</taxon>
        <taxon>Sordariomycetes</taxon>
        <taxon>Sordariomycetidae</taxon>
        <taxon>Sordariales</taxon>
        <taxon>Chaetomiaceae</taxon>
        <taxon>Parathielavia</taxon>
    </lineage>
</organism>
<accession>A0AAN6Q0M3</accession>
<reference evidence="1" key="1">
    <citation type="journal article" date="2023" name="Mol. Phylogenet. Evol.">
        <title>Genome-scale phylogeny and comparative genomics of the fungal order Sordariales.</title>
        <authorList>
            <person name="Hensen N."/>
            <person name="Bonometti L."/>
            <person name="Westerberg I."/>
            <person name="Brannstrom I.O."/>
            <person name="Guillou S."/>
            <person name="Cros-Aarteil S."/>
            <person name="Calhoun S."/>
            <person name="Haridas S."/>
            <person name="Kuo A."/>
            <person name="Mondo S."/>
            <person name="Pangilinan J."/>
            <person name="Riley R."/>
            <person name="LaButti K."/>
            <person name="Andreopoulos B."/>
            <person name="Lipzen A."/>
            <person name="Chen C."/>
            <person name="Yan M."/>
            <person name="Daum C."/>
            <person name="Ng V."/>
            <person name="Clum A."/>
            <person name="Steindorff A."/>
            <person name="Ohm R.A."/>
            <person name="Martin F."/>
            <person name="Silar P."/>
            <person name="Natvig D.O."/>
            <person name="Lalanne C."/>
            <person name="Gautier V."/>
            <person name="Ament-Velasquez S.L."/>
            <person name="Kruys A."/>
            <person name="Hutchinson M.I."/>
            <person name="Powell A.J."/>
            <person name="Barry K."/>
            <person name="Miller A.N."/>
            <person name="Grigoriev I.V."/>
            <person name="Debuchy R."/>
            <person name="Gladieux P."/>
            <person name="Hiltunen Thoren M."/>
            <person name="Johannesson H."/>
        </authorList>
    </citation>
    <scope>NUCLEOTIDE SEQUENCE</scope>
    <source>
        <strain evidence="1">CBS 757.83</strain>
    </source>
</reference>
<proteinExistence type="predicted"/>
<dbReference type="AlphaFoldDB" id="A0AAN6Q0M3"/>
<reference evidence="1" key="2">
    <citation type="submission" date="2023-05" db="EMBL/GenBank/DDBJ databases">
        <authorList>
            <consortium name="Lawrence Berkeley National Laboratory"/>
            <person name="Steindorff A."/>
            <person name="Hensen N."/>
            <person name="Bonometti L."/>
            <person name="Westerberg I."/>
            <person name="Brannstrom I.O."/>
            <person name="Guillou S."/>
            <person name="Cros-Aarteil S."/>
            <person name="Calhoun S."/>
            <person name="Haridas S."/>
            <person name="Kuo A."/>
            <person name="Mondo S."/>
            <person name="Pangilinan J."/>
            <person name="Riley R."/>
            <person name="Labutti K."/>
            <person name="Andreopoulos B."/>
            <person name="Lipzen A."/>
            <person name="Chen C."/>
            <person name="Yanf M."/>
            <person name="Daum C."/>
            <person name="Ng V."/>
            <person name="Clum A."/>
            <person name="Ohm R."/>
            <person name="Martin F."/>
            <person name="Silar P."/>
            <person name="Natvig D."/>
            <person name="Lalanne C."/>
            <person name="Gautier V."/>
            <person name="Ament-Velasquez S.L."/>
            <person name="Kruys A."/>
            <person name="Hutchinson M.I."/>
            <person name="Powell A.J."/>
            <person name="Barry K."/>
            <person name="Miller A.N."/>
            <person name="Grigoriev I.V."/>
            <person name="Debuchy R."/>
            <person name="Gladieux P."/>
            <person name="Thoren M.H."/>
            <person name="Johannesson H."/>
        </authorList>
    </citation>
    <scope>NUCLEOTIDE SEQUENCE</scope>
    <source>
        <strain evidence="1">CBS 757.83</strain>
    </source>
</reference>
<gene>
    <name evidence="1" type="ORF">N658DRAFT_139367</name>
</gene>
<keyword evidence="2" id="KW-1185">Reference proteome</keyword>
<evidence type="ECO:0000313" key="2">
    <source>
        <dbReference type="Proteomes" id="UP001305647"/>
    </source>
</evidence>
<protein>
    <submittedName>
        <fullName evidence="1">Uncharacterized protein</fullName>
    </submittedName>
</protein>